<gene>
    <name evidence="1" type="ORF">F4562_000233</name>
</gene>
<accession>A0A7W9IB62</accession>
<dbReference type="EMBL" id="JACHMP010000001">
    <property type="protein sequence ID" value="MBB5817171.1"/>
    <property type="molecule type" value="Genomic_DNA"/>
</dbReference>
<keyword evidence="2" id="KW-1185">Reference proteome</keyword>
<dbReference type="AlphaFoldDB" id="A0A7W9IB62"/>
<dbReference type="Proteomes" id="UP000540685">
    <property type="component" value="Unassembled WGS sequence"/>
</dbReference>
<protein>
    <submittedName>
        <fullName evidence="1">Uncharacterized protein</fullName>
    </submittedName>
</protein>
<evidence type="ECO:0000313" key="1">
    <source>
        <dbReference type="EMBL" id="MBB5817171.1"/>
    </source>
</evidence>
<proteinExistence type="predicted"/>
<evidence type="ECO:0000313" key="2">
    <source>
        <dbReference type="Proteomes" id="UP000540685"/>
    </source>
</evidence>
<comment type="caution">
    <text evidence="1">The sequence shown here is derived from an EMBL/GenBank/DDBJ whole genome shotgun (WGS) entry which is preliminary data.</text>
</comment>
<sequence>MAVPMSRPDTIVGRPSTPALLTSTSNRPYVVSIHLAAASMSA</sequence>
<organism evidence="1 2">
    <name type="scientific">Streptosporangium becharense</name>
    <dbReference type="NCBI Taxonomy" id="1816182"/>
    <lineage>
        <taxon>Bacteria</taxon>
        <taxon>Bacillati</taxon>
        <taxon>Actinomycetota</taxon>
        <taxon>Actinomycetes</taxon>
        <taxon>Streptosporangiales</taxon>
        <taxon>Streptosporangiaceae</taxon>
        <taxon>Streptosporangium</taxon>
    </lineage>
</organism>
<name>A0A7W9IB62_9ACTN</name>
<reference evidence="1 2" key="1">
    <citation type="submission" date="2020-08" db="EMBL/GenBank/DDBJ databases">
        <title>Sequencing the genomes of 1000 actinobacteria strains.</title>
        <authorList>
            <person name="Klenk H.-P."/>
        </authorList>
    </citation>
    <scope>NUCLEOTIDE SEQUENCE [LARGE SCALE GENOMIC DNA]</scope>
    <source>
        <strain evidence="1 2">DSM 46887</strain>
    </source>
</reference>
<dbReference type="RefSeq" id="WP_375782494.1">
    <property type="nucleotide sequence ID" value="NZ_JACHMP010000001.1"/>
</dbReference>